<protein>
    <submittedName>
        <fullName evidence="2">Uncharacterized protein</fullName>
    </submittedName>
</protein>
<keyword evidence="3" id="KW-1185">Reference proteome</keyword>
<feature type="transmembrane region" description="Helical" evidence="1">
    <location>
        <begin position="37"/>
        <end position="57"/>
    </location>
</feature>
<gene>
    <name evidence="2" type="ORF">C493_05965</name>
</gene>
<dbReference type="Proteomes" id="UP000011602">
    <property type="component" value="Unassembled WGS sequence"/>
</dbReference>
<comment type="caution">
    <text evidence="2">The sequence shown here is derived from an EMBL/GenBank/DDBJ whole genome shotgun (WGS) entry which is preliminary data.</text>
</comment>
<proteinExistence type="predicted"/>
<dbReference type="EMBL" id="AOHZ01000031">
    <property type="protein sequence ID" value="ELY58968.1"/>
    <property type="molecule type" value="Genomic_DNA"/>
</dbReference>
<keyword evidence="1" id="KW-0472">Membrane</keyword>
<evidence type="ECO:0000313" key="3">
    <source>
        <dbReference type="Proteomes" id="UP000011602"/>
    </source>
</evidence>
<dbReference type="OrthoDB" id="201480at2157"/>
<keyword evidence="1" id="KW-0812">Transmembrane</keyword>
<feature type="transmembrane region" description="Helical" evidence="1">
    <location>
        <begin position="7"/>
        <end position="25"/>
    </location>
</feature>
<dbReference type="STRING" id="1227499.C493_05965"/>
<dbReference type="eggNOG" id="arCOG11315">
    <property type="taxonomic scope" value="Archaea"/>
</dbReference>
<reference evidence="2 3" key="1">
    <citation type="journal article" date="2014" name="PLoS Genet.">
        <title>Phylogenetically driven sequencing of extremely halophilic archaea reveals strategies for static and dynamic osmo-response.</title>
        <authorList>
            <person name="Becker E.A."/>
            <person name="Seitzer P.M."/>
            <person name="Tritt A."/>
            <person name="Larsen D."/>
            <person name="Krusor M."/>
            <person name="Yao A.I."/>
            <person name="Wu D."/>
            <person name="Madern D."/>
            <person name="Eisen J.A."/>
            <person name="Darling A.E."/>
            <person name="Facciotti M.T."/>
        </authorList>
    </citation>
    <scope>NUCLEOTIDE SEQUENCE [LARGE SCALE GENOMIC DNA]</scope>
    <source>
        <strain evidence="2 3">JCM 12255</strain>
    </source>
</reference>
<evidence type="ECO:0000256" key="1">
    <source>
        <dbReference type="SAM" id="Phobius"/>
    </source>
</evidence>
<feature type="transmembrane region" description="Helical" evidence="1">
    <location>
        <begin position="92"/>
        <end position="112"/>
    </location>
</feature>
<feature type="transmembrane region" description="Helical" evidence="1">
    <location>
        <begin position="69"/>
        <end position="86"/>
    </location>
</feature>
<sequence length="127" mass="13462">MLDRTGRVVFGSLLVLVLILTGSIIVEDQFGVALQEYPVLSFLIFGGVAIAAPQLYLAAVEEGPTRSRIQFAAIGTAVIATAFAGYADGIQYLLLATAGTVAVVGLLCYEVLRWNRITEDGTPAQTQ</sequence>
<organism evidence="2 3">
    <name type="scientific">Natronolimnohabitans innermongolicus JCM 12255</name>
    <dbReference type="NCBI Taxonomy" id="1227499"/>
    <lineage>
        <taxon>Archaea</taxon>
        <taxon>Methanobacteriati</taxon>
        <taxon>Methanobacteriota</taxon>
        <taxon>Stenosarchaea group</taxon>
        <taxon>Halobacteria</taxon>
        <taxon>Halobacteriales</taxon>
        <taxon>Natrialbaceae</taxon>
        <taxon>Natronolimnohabitans</taxon>
    </lineage>
</organism>
<evidence type="ECO:0000313" key="2">
    <source>
        <dbReference type="EMBL" id="ELY58968.1"/>
    </source>
</evidence>
<accession>L9XEA8</accession>
<dbReference type="RefSeq" id="WP_007258496.1">
    <property type="nucleotide sequence ID" value="NZ_AOHZ01000031.1"/>
</dbReference>
<dbReference type="AlphaFoldDB" id="L9XEA8"/>
<keyword evidence="1" id="KW-1133">Transmembrane helix</keyword>
<name>L9XEA8_9EURY</name>